<evidence type="ECO:0000313" key="2">
    <source>
        <dbReference type="EMBL" id="KAE9409068.1"/>
    </source>
</evidence>
<evidence type="ECO:0000313" key="3">
    <source>
        <dbReference type="Proteomes" id="UP000799118"/>
    </source>
</evidence>
<feature type="region of interest" description="Disordered" evidence="1">
    <location>
        <begin position="121"/>
        <end position="150"/>
    </location>
</feature>
<protein>
    <recommendedName>
        <fullName evidence="4">Retrotransposon gag domain-containing protein</fullName>
    </recommendedName>
</protein>
<keyword evidence="3" id="KW-1185">Reference proteome</keyword>
<dbReference type="OrthoDB" id="5552562at2759"/>
<evidence type="ECO:0008006" key="4">
    <source>
        <dbReference type="Google" id="ProtNLM"/>
    </source>
</evidence>
<name>A0A6A4IIK2_9AGAR</name>
<proteinExistence type="predicted"/>
<dbReference type="EMBL" id="ML769389">
    <property type="protein sequence ID" value="KAE9409068.1"/>
    <property type="molecule type" value="Genomic_DNA"/>
</dbReference>
<feature type="region of interest" description="Disordered" evidence="1">
    <location>
        <begin position="1"/>
        <end position="20"/>
    </location>
</feature>
<feature type="compositionally biased region" description="Basic and acidic residues" evidence="1">
    <location>
        <begin position="121"/>
        <end position="131"/>
    </location>
</feature>
<dbReference type="AlphaFoldDB" id="A0A6A4IIK2"/>
<reference evidence="2" key="1">
    <citation type="journal article" date="2019" name="Environ. Microbiol.">
        <title>Fungal ecological strategies reflected in gene transcription - a case study of two litter decomposers.</title>
        <authorList>
            <person name="Barbi F."/>
            <person name="Kohler A."/>
            <person name="Barry K."/>
            <person name="Baskaran P."/>
            <person name="Daum C."/>
            <person name="Fauchery L."/>
            <person name="Ihrmark K."/>
            <person name="Kuo A."/>
            <person name="LaButti K."/>
            <person name="Lipzen A."/>
            <person name="Morin E."/>
            <person name="Grigoriev I.V."/>
            <person name="Henrissat B."/>
            <person name="Lindahl B."/>
            <person name="Martin F."/>
        </authorList>
    </citation>
    <scope>NUCLEOTIDE SEQUENCE</scope>
    <source>
        <strain evidence="2">JB14</strain>
    </source>
</reference>
<organism evidence="2 3">
    <name type="scientific">Gymnopus androsaceus JB14</name>
    <dbReference type="NCBI Taxonomy" id="1447944"/>
    <lineage>
        <taxon>Eukaryota</taxon>
        <taxon>Fungi</taxon>
        <taxon>Dikarya</taxon>
        <taxon>Basidiomycota</taxon>
        <taxon>Agaricomycotina</taxon>
        <taxon>Agaricomycetes</taxon>
        <taxon>Agaricomycetidae</taxon>
        <taxon>Agaricales</taxon>
        <taxon>Marasmiineae</taxon>
        <taxon>Omphalotaceae</taxon>
        <taxon>Gymnopus</taxon>
    </lineage>
</organism>
<gene>
    <name evidence="2" type="ORF">BT96DRAFT_807226</name>
</gene>
<accession>A0A6A4IIK2</accession>
<dbReference type="Proteomes" id="UP000799118">
    <property type="component" value="Unassembled WGS sequence"/>
</dbReference>
<feature type="compositionally biased region" description="Basic and acidic residues" evidence="1">
    <location>
        <begin position="9"/>
        <end position="20"/>
    </location>
</feature>
<sequence length="150" mass="16997">MNVPSGDSLDSKSKVKKPDVFDGSEPRKLKGFLVSLSLVFIDRPTYFMEAQKINYTLSYLGSAVKEWFEPDILNPDLSAIPAWTSSYSTLIQELQDNFGLYNTQGDAEDKLRNLRMKENENVQKYESDRNLESPPPGPSPTPVHLRVLRS</sequence>
<evidence type="ECO:0000256" key="1">
    <source>
        <dbReference type="SAM" id="MobiDB-lite"/>
    </source>
</evidence>